<feature type="repeat" description="RPEL" evidence="4">
    <location>
        <begin position="72"/>
        <end position="97"/>
    </location>
</feature>
<dbReference type="RefSeq" id="XP_011127860.1">
    <property type="nucleotide sequence ID" value="XM_011129558.1"/>
</dbReference>
<dbReference type="Proteomes" id="UP000008784">
    <property type="component" value="Unassembled WGS sequence"/>
</dbReference>
<dbReference type="EMBL" id="ADOT01000316">
    <property type="protein sequence ID" value="EGX43620.1"/>
    <property type="molecule type" value="Genomic_DNA"/>
</dbReference>
<keyword evidence="7" id="KW-1185">Reference proteome</keyword>
<dbReference type="Pfam" id="PF02755">
    <property type="entry name" value="RPEL"/>
    <property type="match status" value="1"/>
</dbReference>
<feature type="region of interest" description="Disordered" evidence="5">
    <location>
        <begin position="181"/>
        <end position="211"/>
    </location>
</feature>
<dbReference type="PANTHER" id="PTHR22793">
    <property type="entry name" value="MYOCARDIN-RELATED TRANSCRIPTION FACTOR-RELATED"/>
    <property type="match status" value="1"/>
</dbReference>
<dbReference type="GeneID" id="22898775"/>
<dbReference type="PROSITE" id="PS51073">
    <property type="entry name" value="RPEL"/>
    <property type="match status" value="3"/>
</dbReference>
<dbReference type="InParanoid" id="G1XU77"/>
<comment type="subcellular location">
    <subcellularLocation>
        <location evidence="1">Nucleus</location>
    </subcellularLocation>
</comment>
<evidence type="ECO:0000256" key="5">
    <source>
        <dbReference type="SAM" id="MobiDB-lite"/>
    </source>
</evidence>
<dbReference type="GO" id="GO:0003713">
    <property type="term" value="F:transcription coactivator activity"/>
    <property type="evidence" value="ECO:0007669"/>
    <property type="project" value="TreeGrafter"/>
</dbReference>
<evidence type="ECO:0000313" key="6">
    <source>
        <dbReference type="EMBL" id="EGX43620.1"/>
    </source>
</evidence>
<feature type="compositionally biased region" description="Polar residues" evidence="5">
    <location>
        <begin position="1"/>
        <end position="10"/>
    </location>
</feature>
<keyword evidence="2" id="KW-0677">Repeat</keyword>
<protein>
    <recommendedName>
        <fullName evidence="8">RPEL repeat protein</fullName>
    </recommendedName>
</protein>
<gene>
    <name evidence="6" type="ORF">AOL_s00215g356</name>
</gene>
<dbReference type="STRING" id="756982.G1XU77"/>
<sequence length="211" mass="23272">MTEVAASTPTDALVDTSPIVPPSAPHPQFERRLSLRPEARSLVDRNILHSDSTVASSLAAHKDELKHAMIADHLKRGLASRPERKELEERGILPDEHVSPAILGKTKELEKNMLTDSLNTKLTQRPRVEEVMEKGILSVGSWVRWSSWIARGAWRGKSGDIIVNVHAYQLADSTMCCSPASSRGGSTKPPLNGHNPLHYPTMEISKRRPGI</sequence>
<evidence type="ECO:0000256" key="1">
    <source>
        <dbReference type="ARBA" id="ARBA00004123"/>
    </source>
</evidence>
<dbReference type="InterPro" id="IPR043451">
    <property type="entry name" value="Myocardin-like"/>
</dbReference>
<evidence type="ECO:0000256" key="4">
    <source>
        <dbReference type="PROSITE-ProRule" id="PRU00401"/>
    </source>
</evidence>
<organism evidence="6 7">
    <name type="scientific">Arthrobotrys oligospora (strain ATCC 24927 / CBS 115.81 / DSM 1491)</name>
    <name type="common">Nematode-trapping fungus</name>
    <name type="synonym">Didymozoophaga oligospora</name>
    <dbReference type="NCBI Taxonomy" id="756982"/>
    <lineage>
        <taxon>Eukaryota</taxon>
        <taxon>Fungi</taxon>
        <taxon>Dikarya</taxon>
        <taxon>Ascomycota</taxon>
        <taxon>Pezizomycotina</taxon>
        <taxon>Orbiliomycetes</taxon>
        <taxon>Orbiliales</taxon>
        <taxon>Orbiliaceae</taxon>
        <taxon>Orbilia</taxon>
        <taxon>Orbilia oligospora</taxon>
    </lineage>
</organism>
<accession>G1XU77</accession>
<reference evidence="6 7" key="1">
    <citation type="journal article" date="2011" name="PLoS Pathog.">
        <title>Genomic and proteomic analyses of the fungus Arthrobotrys oligospora provide insights into nematode-trap formation.</title>
        <authorList>
            <person name="Yang J."/>
            <person name="Wang L."/>
            <person name="Ji X."/>
            <person name="Feng Y."/>
            <person name="Li X."/>
            <person name="Zou C."/>
            <person name="Xu J."/>
            <person name="Ren Y."/>
            <person name="Mi Q."/>
            <person name="Wu J."/>
            <person name="Liu S."/>
            <person name="Liu Y."/>
            <person name="Huang X."/>
            <person name="Wang H."/>
            <person name="Niu X."/>
            <person name="Li J."/>
            <person name="Liang L."/>
            <person name="Luo Y."/>
            <person name="Ji K."/>
            <person name="Zhou W."/>
            <person name="Yu Z."/>
            <person name="Li G."/>
            <person name="Liu Y."/>
            <person name="Li L."/>
            <person name="Qiao M."/>
            <person name="Feng L."/>
            <person name="Zhang K.-Q."/>
        </authorList>
    </citation>
    <scope>NUCLEOTIDE SEQUENCE [LARGE SCALE GENOMIC DNA]</scope>
    <source>
        <strain evidence="7">ATCC 24927 / CBS 115.81 / DSM 1491</strain>
    </source>
</reference>
<dbReference type="Gene3D" id="6.10.150.10">
    <property type="match status" value="1"/>
</dbReference>
<dbReference type="PANTHER" id="PTHR22793:SF12">
    <property type="entry name" value="MYOCARDIN-RELATED TRANSCRIPTION FACTOR, ISOFORM H"/>
    <property type="match status" value="1"/>
</dbReference>
<dbReference type="GO" id="GO:0045944">
    <property type="term" value="P:positive regulation of transcription by RNA polymerase II"/>
    <property type="evidence" value="ECO:0007669"/>
    <property type="project" value="TreeGrafter"/>
</dbReference>
<dbReference type="GO" id="GO:0005634">
    <property type="term" value="C:nucleus"/>
    <property type="evidence" value="ECO:0007669"/>
    <property type="project" value="UniProtKB-SubCell"/>
</dbReference>
<feature type="region of interest" description="Disordered" evidence="5">
    <location>
        <begin position="1"/>
        <end position="29"/>
    </location>
</feature>
<evidence type="ECO:0008006" key="8">
    <source>
        <dbReference type="Google" id="ProtNLM"/>
    </source>
</evidence>
<dbReference type="HOGENOM" id="CLU_1304602_0_0_1"/>
<evidence type="ECO:0000313" key="7">
    <source>
        <dbReference type="Proteomes" id="UP000008784"/>
    </source>
</evidence>
<feature type="repeat" description="RPEL" evidence="4">
    <location>
        <begin position="116"/>
        <end position="141"/>
    </location>
</feature>
<dbReference type="eggNOG" id="ENOG502SC67">
    <property type="taxonomic scope" value="Eukaryota"/>
</dbReference>
<feature type="repeat" description="RPEL" evidence="4">
    <location>
        <begin position="27"/>
        <end position="52"/>
    </location>
</feature>
<dbReference type="OrthoDB" id="197676at2759"/>
<evidence type="ECO:0000256" key="3">
    <source>
        <dbReference type="ARBA" id="ARBA00023242"/>
    </source>
</evidence>
<keyword evidence="3" id="KW-0539">Nucleus</keyword>
<dbReference type="Gene3D" id="6.10.140.2040">
    <property type="match status" value="1"/>
</dbReference>
<dbReference type="SMART" id="SM00707">
    <property type="entry name" value="RPEL"/>
    <property type="match status" value="3"/>
</dbReference>
<dbReference type="AlphaFoldDB" id="G1XU77"/>
<name>G1XU77_ARTOA</name>
<evidence type="ECO:0000256" key="2">
    <source>
        <dbReference type="ARBA" id="ARBA00022737"/>
    </source>
</evidence>
<dbReference type="InterPro" id="IPR004018">
    <property type="entry name" value="RPEL_repeat"/>
</dbReference>
<proteinExistence type="predicted"/>
<comment type="caution">
    <text evidence="6">The sequence shown here is derived from an EMBL/GenBank/DDBJ whole genome shotgun (WGS) entry which is preliminary data.</text>
</comment>